<evidence type="ECO:0000256" key="1">
    <source>
        <dbReference type="SAM" id="Phobius"/>
    </source>
</evidence>
<name>A0A9D4GJ59_DREPO</name>
<dbReference type="Proteomes" id="UP000828390">
    <property type="component" value="Unassembled WGS sequence"/>
</dbReference>
<keyword evidence="1" id="KW-0812">Transmembrane</keyword>
<gene>
    <name evidence="2" type="ORF">DPMN_117873</name>
</gene>
<sequence length="59" mass="6573">MAYTPIQSVVWTPNSSVFLLGSDDQDIPPWLIHLSSLLFGLLIVQFSLQDLMTKTSLHG</sequence>
<reference evidence="2" key="2">
    <citation type="submission" date="2020-11" db="EMBL/GenBank/DDBJ databases">
        <authorList>
            <person name="McCartney M.A."/>
            <person name="Auch B."/>
            <person name="Kono T."/>
            <person name="Mallez S."/>
            <person name="Becker A."/>
            <person name="Gohl D.M."/>
            <person name="Silverstein K.A.T."/>
            <person name="Koren S."/>
            <person name="Bechman K.B."/>
            <person name="Herman A."/>
            <person name="Abrahante J.E."/>
            <person name="Garbe J."/>
        </authorList>
    </citation>
    <scope>NUCLEOTIDE SEQUENCE</scope>
    <source>
        <strain evidence="2">Duluth1</strain>
        <tissue evidence="2">Whole animal</tissue>
    </source>
</reference>
<reference evidence="2" key="1">
    <citation type="journal article" date="2019" name="bioRxiv">
        <title>The Genome of the Zebra Mussel, Dreissena polymorpha: A Resource for Invasive Species Research.</title>
        <authorList>
            <person name="McCartney M.A."/>
            <person name="Auch B."/>
            <person name="Kono T."/>
            <person name="Mallez S."/>
            <person name="Zhang Y."/>
            <person name="Obille A."/>
            <person name="Becker A."/>
            <person name="Abrahante J.E."/>
            <person name="Garbe J."/>
            <person name="Badalamenti J.P."/>
            <person name="Herman A."/>
            <person name="Mangelson H."/>
            <person name="Liachko I."/>
            <person name="Sullivan S."/>
            <person name="Sone E.D."/>
            <person name="Koren S."/>
            <person name="Silverstein K.A.T."/>
            <person name="Beckman K.B."/>
            <person name="Gohl D.M."/>
        </authorList>
    </citation>
    <scope>NUCLEOTIDE SEQUENCE</scope>
    <source>
        <strain evidence="2">Duluth1</strain>
        <tissue evidence="2">Whole animal</tissue>
    </source>
</reference>
<evidence type="ECO:0000313" key="2">
    <source>
        <dbReference type="EMBL" id="KAH3816358.1"/>
    </source>
</evidence>
<protein>
    <submittedName>
        <fullName evidence="2">Uncharacterized protein</fullName>
    </submittedName>
</protein>
<evidence type="ECO:0000313" key="3">
    <source>
        <dbReference type="Proteomes" id="UP000828390"/>
    </source>
</evidence>
<accession>A0A9D4GJ59</accession>
<keyword evidence="1" id="KW-1133">Transmembrane helix</keyword>
<keyword evidence="3" id="KW-1185">Reference proteome</keyword>
<comment type="caution">
    <text evidence="2">The sequence shown here is derived from an EMBL/GenBank/DDBJ whole genome shotgun (WGS) entry which is preliminary data.</text>
</comment>
<keyword evidence="1" id="KW-0472">Membrane</keyword>
<dbReference type="EMBL" id="JAIWYP010000005">
    <property type="protein sequence ID" value="KAH3816358.1"/>
    <property type="molecule type" value="Genomic_DNA"/>
</dbReference>
<feature type="transmembrane region" description="Helical" evidence="1">
    <location>
        <begin position="30"/>
        <end position="48"/>
    </location>
</feature>
<dbReference type="AlphaFoldDB" id="A0A9D4GJ59"/>
<organism evidence="2 3">
    <name type="scientific">Dreissena polymorpha</name>
    <name type="common">Zebra mussel</name>
    <name type="synonym">Mytilus polymorpha</name>
    <dbReference type="NCBI Taxonomy" id="45954"/>
    <lineage>
        <taxon>Eukaryota</taxon>
        <taxon>Metazoa</taxon>
        <taxon>Spiralia</taxon>
        <taxon>Lophotrochozoa</taxon>
        <taxon>Mollusca</taxon>
        <taxon>Bivalvia</taxon>
        <taxon>Autobranchia</taxon>
        <taxon>Heteroconchia</taxon>
        <taxon>Euheterodonta</taxon>
        <taxon>Imparidentia</taxon>
        <taxon>Neoheterodontei</taxon>
        <taxon>Myida</taxon>
        <taxon>Dreissenoidea</taxon>
        <taxon>Dreissenidae</taxon>
        <taxon>Dreissena</taxon>
    </lineage>
</organism>
<proteinExistence type="predicted"/>